<protein>
    <submittedName>
        <fullName evidence="1">8663_t:CDS:1</fullName>
    </submittedName>
</protein>
<dbReference type="AlphaFoldDB" id="A0A9N9PL30"/>
<evidence type="ECO:0000313" key="2">
    <source>
        <dbReference type="Proteomes" id="UP000789759"/>
    </source>
</evidence>
<reference evidence="1" key="1">
    <citation type="submission" date="2021-06" db="EMBL/GenBank/DDBJ databases">
        <authorList>
            <person name="Kallberg Y."/>
            <person name="Tangrot J."/>
            <person name="Rosling A."/>
        </authorList>
    </citation>
    <scope>NUCLEOTIDE SEQUENCE</scope>
    <source>
        <strain evidence="1">FL966</strain>
    </source>
</reference>
<dbReference type="EMBL" id="CAJVQA010068238">
    <property type="protein sequence ID" value="CAG8832382.1"/>
    <property type="molecule type" value="Genomic_DNA"/>
</dbReference>
<proteinExistence type="predicted"/>
<gene>
    <name evidence="1" type="ORF">CPELLU_LOCUS20836</name>
</gene>
<feature type="non-terminal residue" evidence="1">
    <location>
        <position position="1"/>
    </location>
</feature>
<evidence type="ECO:0000313" key="1">
    <source>
        <dbReference type="EMBL" id="CAG8832382.1"/>
    </source>
</evidence>
<comment type="caution">
    <text evidence="1">The sequence shown here is derived from an EMBL/GenBank/DDBJ whole genome shotgun (WGS) entry which is preliminary data.</text>
</comment>
<feature type="non-terminal residue" evidence="1">
    <location>
        <position position="98"/>
    </location>
</feature>
<organism evidence="1 2">
    <name type="scientific">Cetraspora pellucida</name>
    <dbReference type="NCBI Taxonomy" id="1433469"/>
    <lineage>
        <taxon>Eukaryota</taxon>
        <taxon>Fungi</taxon>
        <taxon>Fungi incertae sedis</taxon>
        <taxon>Mucoromycota</taxon>
        <taxon>Glomeromycotina</taxon>
        <taxon>Glomeromycetes</taxon>
        <taxon>Diversisporales</taxon>
        <taxon>Gigasporaceae</taxon>
        <taxon>Cetraspora</taxon>
    </lineage>
</organism>
<name>A0A9N9PL30_9GLOM</name>
<dbReference type="Proteomes" id="UP000789759">
    <property type="component" value="Unassembled WGS sequence"/>
</dbReference>
<sequence length="98" mass="11438">KVHKTYYHVEYNTATSSNESMNNYIKDKACKTFDIQDITSEAPEFESIVINNQQIAYNYDQIFKENSKFGHIIEGNSKSNQMFKNNILENNKISEEIC</sequence>
<accession>A0A9N9PL30</accession>
<keyword evidence="2" id="KW-1185">Reference proteome</keyword>